<feature type="transmembrane region" description="Helical" evidence="6">
    <location>
        <begin position="138"/>
        <end position="156"/>
    </location>
</feature>
<dbReference type="PANTHER" id="PTHR43823">
    <property type="entry name" value="SPORULATION PROTEIN YKVU"/>
    <property type="match status" value="1"/>
</dbReference>
<dbReference type="GO" id="GO:0042910">
    <property type="term" value="F:xenobiotic transmembrane transporter activity"/>
    <property type="evidence" value="ECO:0007669"/>
    <property type="project" value="InterPro"/>
</dbReference>
<reference evidence="7 8" key="1">
    <citation type="submission" date="2018-06" db="EMBL/GenBank/DDBJ databases">
        <authorList>
            <consortium name="Pathogen Informatics"/>
            <person name="Doyle S."/>
        </authorList>
    </citation>
    <scope>NUCLEOTIDE SEQUENCE [LARGE SCALE GENOMIC DNA]</scope>
    <source>
        <strain evidence="7 8">NCTC5664</strain>
    </source>
</reference>
<comment type="subcellular location">
    <subcellularLocation>
        <location evidence="1">Cell membrane</location>
        <topology evidence="1">Multi-pass membrane protein</topology>
    </subcellularLocation>
</comment>
<evidence type="ECO:0000256" key="2">
    <source>
        <dbReference type="ARBA" id="ARBA00022475"/>
    </source>
</evidence>
<evidence type="ECO:0000256" key="6">
    <source>
        <dbReference type="SAM" id="Phobius"/>
    </source>
</evidence>
<name>A0A380DM36_STAAU</name>
<feature type="transmembrane region" description="Helical" evidence="6">
    <location>
        <begin position="44"/>
        <end position="67"/>
    </location>
</feature>
<accession>A0A380DM36</accession>
<keyword evidence="4 6" id="KW-1133">Transmembrane helix</keyword>
<evidence type="ECO:0000256" key="1">
    <source>
        <dbReference type="ARBA" id="ARBA00004651"/>
    </source>
</evidence>
<keyword evidence="2" id="KW-1003">Cell membrane</keyword>
<feature type="transmembrane region" description="Helical" evidence="6">
    <location>
        <begin position="93"/>
        <end position="118"/>
    </location>
</feature>
<feature type="transmembrane region" description="Helical" evidence="6">
    <location>
        <begin position="207"/>
        <end position="226"/>
    </location>
</feature>
<dbReference type="PANTHER" id="PTHR43823:SF3">
    <property type="entry name" value="MULTIDRUG EXPORT PROTEIN MEPA"/>
    <property type="match status" value="1"/>
</dbReference>
<evidence type="ECO:0000256" key="5">
    <source>
        <dbReference type="ARBA" id="ARBA00023136"/>
    </source>
</evidence>
<keyword evidence="5 6" id="KW-0472">Membrane</keyword>
<dbReference type="InterPro" id="IPR051327">
    <property type="entry name" value="MATE_MepA_subfamily"/>
</dbReference>
<feature type="transmembrane region" description="Helical" evidence="6">
    <location>
        <begin position="12"/>
        <end position="32"/>
    </location>
</feature>
<evidence type="ECO:0000313" key="7">
    <source>
        <dbReference type="EMBL" id="SUK32211.1"/>
    </source>
</evidence>
<protein>
    <submittedName>
        <fullName evidence="7">Multi antimicrobial extrusion protein (Na(+)/drug antiporter), MATE family of MDR efflux pumps</fullName>
    </submittedName>
</protein>
<dbReference type="Pfam" id="PF01554">
    <property type="entry name" value="MatE"/>
    <property type="match status" value="1"/>
</dbReference>
<organism evidence="7 8">
    <name type="scientific">Staphylococcus aureus</name>
    <dbReference type="NCBI Taxonomy" id="1280"/>
    <lineage>
        <taxon>Bacteria</taxon>
        <taxon>Bacillati</taxon>
        <taxon>Bacillota</taxon>
        <taxon>Bacilli</taxon>
        <taxon>Bacillales</taxon>
        <taxon>Staphylococcaceae</taxon>
        <taxon>Staphylococcus</taxon>
    </lineage>
</organism>
<dbReference type="GO" id="GO:0005886">
    <property type="term" value="C:plasma membrane"/>
    <property type="evidence" value="ECO:0007669"/>
    <property type="project" value="UniProtKB-SubCell"/>
</dbReference>
<feature type="transmembrane region" description="Helical" evidence="6">
    <location>
        <begin position="238"/>
        <end position="260"/>
    </location>
</feature>
<keyword evidence="3 6" id="KW-0812">Transmembrane</keyword>
<feature type="transmembrane region" description="Helical" evidence="6">
    <location>
        <begin position="266"/>
        <end position="287"/>
    </location>
</feature>
<evidence type="ECO:0000313" key="8">
    <source>
        <dbReference type="Proteomes" id="UP000254502"/>
    </source>
</evidence>
<dbReference type="EMBL" id="UHAQ01000002">
    <property type="protein sequence ID" value="SUK32211.1"/>
    <property type="molecule type" value="Genomic_DNA"/>
</dbReference>
<feature type="transmembrane region" description="Helical" evidence="6">
    <location>
        <begin position="168"/>
        <end position="187"/>
    </location>
</feature>
<dbReference type="AlphaFoldDB" id="A0A380DM36"/>
<evidence type="ECO:0000256" key="3">
    <source>
        <dbReference type="ARBA" id="ARBA00022692"/>
    </source>
</evidence>
<gene>
    <name evidence="7" type="primary">mepA_1</name>
    <name evidence="7" type="ORF">NCTC5664_00386</name>
</gene>
<proteinExistence type="predicted"/>
<dbReference type="GO" id="GO:0015297">
    <property type="term" value="F:antiporter activity"/>
    <property type="evidence" value="ECO:0007669"/>
    <property type="project" value="InterPro"/>
</dbReference>
<dbReference type="InterPro" id="IPR002528">
    <property type="entry name" value="MATE_fam"/>
</dbReference>
<dbReference type="Proteomes" id="UP000254502">
    <property type="component" value="Unassembled WGS sequence"/>
</dbReference>
<evidence type="ECO:0000256" key="4">
    <source>
        <dbReference type="ARBA" id="ARBA00022989"/>
    </source>
</evidence>
<sequence length="301" mass="32543">MFFILEQFARAIGAPMISMIGMLASVGLNIILDPILIFGFDLNVVGAALGTAISNVAAALFFIIYFMKNSDVVSVNIKLAKPNKEMLSEIFKIGIPAFLMSILMGFTGLVLNLFLAHYGNFAIASYGISFRLVQFPELIIMGLCEGVVPLIAYNFMSNKGRMKDVIKAVIMSIGVIFVVCMIAVFTIGHHMVGLFTTDQAIVEMATFILKVTMTSLLLNGIGFLFTGMLQATGQGRGATIMAILQGVVIIPVLFIMNALFGLTGVIWSLLIAESLCALAAMLIVYLLRDRLTVDTSELIEG</sequence>